<dbReference type="PANTHER" id="PTHR34883">
    <property type="entry name" value="SERINE-RICH PROTEIN, PUTATIVE-RELATED-RELATED"/>
    <property type="match status" value="1"/>
</dbReference>
<dbReference type="KEGG" id="ssck:SPSK_09579"/>
<dbReference type="RefSeq" id="XP_016587053.1">
    <property type="nucleotide sequence ID" value="XM_016736151.1"/>
</dbReference>
<dbReference type="CDD" id="cd00920">
    <property type="entry name" value="Cupredoxin"/>
    <property type="match status" value="1"/>
</dbReference>
<evidence type="ECO:0000256" key="2">
    <source>
        <dbReference type="SAM" id="SignalP"/>
    </source>
</evidence>
<dbReference type="Gene3D" id="2.60.40.420">
    <property type="entry name" value="Cupredoxins - blue copper proteins"/>
    <property type="match status" value="1"/>
</dbReference>
<dbReference type="Proteomes" id="UP000033710">
    <property type="component" value="Unassembled WGS sequence"/>
</dbReference>
<accession>A0A0F2M3W8</accession>
<dbReference type="VEuPathDB" id="FungiDB:SPSK_09579"/>
<reference evidence="3 4" key="1">
    <citation type="journal article" date="2014" name="BMC Genomics">
        <title>Comparative genomics of the major fungal agents of human and animal Sporotrichosis: Sporothrix schenckii and Sporothrix brasiliensis.</title>
        <authorList>
            <person name="Teixeira M.M."/>
            <person name="de Almeida L.G."/>
            <person name="Kubitschek-Barreira P."/>
            <person name="Alves F.L."/>
            <person name="Kioshima E.S."/>
            <person name="Abadio A.K."/>
            <person name="Fernandes L."/>
            <person name="Derengowski L.S."/>
            <person name="Ferreira K.S."/>
            <person name="Souza R.C."/>
            <person name="Ruiz J.C."/>
            <person name="de Andrade N.C."/>
            <person name="Paes H.C."/>
            <person name="Nicola A.M."/>
            <person name="Albuquerque P."/>
            <person name="Gerber A.L."/>
            <person name="Martins V.P."/>
            <person name="Peconick L.D."/>
            <person name="Neto A.V."/>
            <person name="Chaucanez C.B."/>
            <person name="Silva P.A."/>
            <person name="Cunha O.L."/>
            <person name="de Oliveira F.F."/>
            <person name="dos Santos T.C."/>
            <person name="Barros A.L."/>
            <person name="Soares M.A."/>
            <person name="de Oliveira L.M."/>
            <person name="Marini M.M."/>
            <person name="Villalobos-Duno H."/>
            <person name="Cunha M.M."/>
            <person name="de Hoog S."/>
            <person name="da Silveira J.F."/>
            <person name="Henrissat B."/>
            <person name="Nino-Vega G.A."/>
            <person name="Cisalpino P.S."/>
            <person name="Mora-Montes H.M."/>
            <person name="Almeida S.R."/>
            <person name="Stajich J.E."/>
            <person name="Lopes-Bezerra L.M."/>
            <person name="Vasconcelos A.T."/>
            <person name="Felipe M.S."/>
        </authorList>
    </citation>
    <scope>NUCLEOTIDE SEQUENCE [LARGE SCALE GENOMIC DNA]</scope>
    <source>
        <strain evidence="3 4">1099-18</strain>
    </source>
</reference>
<proteinExistence type="predicted"/>
<evidence type="ECO:0000313" key="4">
    <source>
        <dbReference type="Proteomes" id="UP000033710"/>
    </source>
</evidence>
<dbReference type="PANTHER" id="PTHR34883:SF15">
    <property type="entry name" value="EXTRACELLULAR SERINE-RICH PROTEIN"/>
    <property type="match status" value="1"/>
</dbReference>
<organism evidence="3 4">
    <name type="scientific">Sporothrix schenckii 1099-18</name>
    <dbReference type="NCBI Taxonomy" id="1397361"/>
    <lineage>
        <taxon>Eukaryota</taxon>
        <taxon>Fungi</taxon>
        <taxon>Dikarya</taxon>
        <taxon>Ascomycota</taxon>
        <taxon>Pezizomycotina</taxon>
        <taxon>Sordariomycetes</taxon>
        <taxon>Sordariomycetidae</taxon>
        <taxon>Ophiostomatales</taxon>
        <taxon>Ophiostomataceae</taxon>
        <taxon>Sporothrix</taxon>
    </lineage>
</organism>
<name>A0A0F2M3W8_SPOSC</name>
<dbReference type="AlphaFoldDB" id="A0A0F2M3W8"/>
<feature type="chain" id="PRO_5002455033" evidence="2">
    <location>
        <begin position="18"/>
        <end position="300"/>
    </location>
</feature>
<dbReference type="GeneID" id="27671428"/>
<protein>
    <submittedName>
        <fullName evidence="3">Extracellular serine-rich protein</fullName>
    </submittedName>
</protein>
<feature type="compositionally biased region" description="Polar residues" evidence="1">
    <location>
        <begin position="57"/>
        <end position="72"/>
    </location>
</feature>
<keyword evidence="2" id="KW-0732">Signal</keyword>
<dbReference type="SUPFAM" id="SSF49503">
    <property type="entry name" value="Cupredoxins"/>
    <property type="match status" value="1"/>
</dbReference>
<feature type="compositionally biased region" description="Low complexity" evidence="1">
    <location>
        <begin position="74"/>
        <end position="96"/>
    </location>
</feature>
<dbReference type="OrthoDB" id="2331100at2759"/>
<dbReference type="EMBL" id="AXCR01000007">
    <property type="protein sequence ID" value="KJR84377.1"/>
    <property type="molecule type" value="Genomic_DNA"/>
</dbReference>
<feature type="signal peptide" evidence="2">
    <location>
        <begin position="1"/>
        <end position="17"/>
    </location>
</feature>
<dbReference type="InterPro" id="IPR008972">
    <property type="entry name" value="Cupredoxin"/>
</dbReference>
<sequence length="300" mass="30766">MSLRQAIFVSLIGVALSATTTSPTPTSVMGSTTPISSAPSFQLSAASSTLPITLAASTKQNHKSSTSSTRSPILTALPSSTTATSAPTSAPTSSTSPLPPSTVTITVGESGLTFTPNTVSAAVGDLLVFSFYPRNHSVALGSWDKACAPAPNGFFSGFIPVADEESGLATFRVTVHTSEPFVFYCTASRHCQDGMYGVVNPATTYNSSETSHHNLITYATMARNASHNTSPPAVMGGTLAFNGTTVNGTTDGTICGGNSANITSASTWCFPFIPDISSSAAALERSLWVAVTVALAVCFL</sequence>
<comment type="caution">
    <text evidence="3">The sequence shown here is derived from an EMBL/GenBank/DDBJ whole genome shotgun (WGS) entry which is preliminary data.</text>
</comment>
<gene>
    <name evidence="3" type="ORF">SPSK_09579</name>
</gene>
<evidence type="ECO:0000313" key="3">
    <source>
        <dbReference type="EMBL" id="KJR84377.1"/>
    </source>
</evidence>
<feature type="region of interest" description="Disordered" evidence="1">
    <location>
        <begin position="57"/>
        <end position="101"/>
    </location>
</feature>
<reference evidence="3 4" key="2">
    <citation type="journal article" date="2015" name="Eukaryot. Cell">
        <title>Asexual propagation of a virulent clone complex in a human and feline outbreak of sporotrichosis.</title>
        <authorList>
            <person name="Teixeira Mde M."/>
            <person name="Rodrigues A.M."/>
            <person name="Tsui C.K."/>
            <person name="de Almeida L.G."/>
            <person name="Van Diepeningen A.D."/>
            <person name="van den Ende B.G."/>
            <person name="Fernandes G.F."/>
            <person name="Kano R."/>
            <person name="Hamelin R.C."/>
            <person name="Lopes-Bezerra L.M."/>
            <person name="Vasconcelos A.T."/>
            <person name="de Hoog S."/>
            <person name="de Camargo Z.P."/>
            <person name="Felipe M.S."/>
        </authorList>
    </citation>
    <scope>NUCLEOTIDE SEQUENCE [LARGE SCALE GENOMIC DNA]</scope>
    <source>
        <strain evidence="3 4">1099-18</strain>
    </source>
</reference>
<evidence type="ECO:0000256" key="1">
    <source>
        <dbReference type="SAM" id="MobiDB-lite"/>
    </source>
</evidence>
<dbReference type="InterPro" id="IPR052953">
    <property type="entry name" value="Ser-rich/MCO-related"/>
</dbReference>